<name>A0A285SJK9_9RHOB</name>
<evidence type="ECO:0000313" key="3">
    <source>
        <dbReference type="Proteomes" id="UP000219111"/>
    </source>
</evidence>
<reference evidence="3" key="1">
    <citation type="submission" date="2017-08" db="EMBL/GenBank/DDBJ databases">
        <authorList>
            <person name="Varghese N."/>
            <person name="Submissions S."/>
        </authorList>
    </citation>
    <scope>NUCLEOTIDE SEQUENCE [LARGE SCALE GENOMIC DNA]</scope>
    <source>
        <strain evidence="3">JA276</strain>
    </source>
</reference>
<protein>
    <submittedName>
        <fullName evidence="2">RseC/MucC-like positive regulator of sigma(E)</fullName>
    </submittedName>
</protein>
<keyword evidence="1" id="KW-0472">Membrane</keyword>
<keyword evidence="1" id="KW-1133">Transmembrane helix</keyword>
<dbReference type="InterPro" id="IPR007359">
    <property type="entry name" value="SigmaE_reg_RseC_MucC"/>
</dbReference>
<sequence>MSGCAPAGRPDPMAGDIVPRALVERLRVVAVGPERLTVLADRAAGCAACAARKGCGTGALAQLSRPQLLEIDRPAGLEIRPGDEVEVEMGGNAFLAAAGLAYLLPALALVAGVSLASGLGLGDLGAGLAGLFALGLGFVPVALIERRRRGASDLRAVAVFAPEAPACCK</sequence>
<organism evidence="2 3">
    <name type="scientific">Rhodobacter maris</name>
    <dbReference type="NCBI Taxonomy" id="446682"/>
    <lineage>
        <taxon>Bacteria</taxon>
        <taxon>Pseudomonadati</taxon>
        <taxon>Pseudomonadota</taxon>
        <taxon>Alphaproteobacteria</taxon>
        <taxon>Rhodobacterales</taxon>
        <taxon>Rhodobacter group</taxon>
        <taxon>Rhodobacter</taxon>
    </lineage>
</organism>
<evidence type="ECO:0000313" key="2">
    <source>
        <dbReference type="EMBL" id="SOC07855.1"/>
    </source>
</evidence>
<dbReference type="EMBL" id="OBMT01000006">
    <property type="protein sequence ID" value="SOC07855.1"/>
    <property type="molecule type" value="Genomic_DNA"/>
</dbReference>
<feature type="transmembrane region" description="Helical" evidence="1">
    <location>
        <begin position="94"/>
        <end position="118"/>
    </location>
</feature>
<gene>
    <name evidence="2" type="ORF">SAMN05877831_10677</name>
</gene>
<dbReference type="Proteomes" id="UP000219111">
    <property type="component" value="Unassembled WGS sequence"/>
</dbReference>
<accession>A0A285SJK9</accession>
<dbReference type="PANTHER" id="PTHR35867:SF1">
    <property type="entry name" value="PROTEIN RSEC"/>
    <property type="match status" value="1"/>
</dbReference>
<proteinExistence type="predicted"/>
<dbReference type="PANTHER" id="PTHR35867">
    <property type="entry name" value="PROTEIN RSEC"/>
    <property type="match status" value="1"/>
</dbReference>
<keyword evidence="3" id="KW-1185">Reference proteome</keyword>
<dbReference type="Pfam" id="PF04246">
    <property type="entry name" value="RseC_MucC"/>
    <property type="match status" value="1"/>
</dbReference>
<evidence type="ECO:0000256" key="1">
    <source>
        <dbReference type="SAM" id="Phobius"/>
    </source>
</evidence>
<keyword evidence="1" id="KW-0812">Transmembrane</keyword>
<dbReference type="AlphaFoldDB" id="A0A285SJK9"/>
<feature type="transmembrane region" description="Helical" evidence="1">
    <location>
        <begin position="124"/>
        <end position="144"/>
    </location>
</feature>